<dbReference type="AlphaFoldDB" id="A0A368UWD0"/>
<evidence type="ECO:0000313" key="4">
    <source>
        <dbReference type="EMBL" id="RCW33049.1"/>
    </source>
</evidence>
<dbReference type="Gene3D" id="3.40.50.300">
    <property type="entry name" value="P-loop containing nucleotide triphosphate hydrolases"/>
    <property type="match status" value="1"/>
</dbReference>
<dbReference type="PANTHER" id="PTHR43581:SF4">
    <property type="entry name" value="ATP_GTP PHOSPHATASE"/>
    <property type="match status" value="1"/>
</dbReference>
<sequence length="706" mass="80495">MYISQLSIVNYKNFKQEKFKFRKKSVNNIIGENASGKTNVFQAMRLILDDSLPANAKFLSKDDFHRGLGEPFGHWIIISLHFSGLGDTEEQQVLANYILNDGEDQKTSTKGNYTFIFRPKFSYRQELHEISNAHEDLCTRRDKILEFCSSHAISRETYEPVAFVRTKIDLTDESVYRDHVGDFKQCIFPDPNLESEELIGNKKPPYFSLINEVACTYVKALRNVVADLKYYKTNPLYKLLTLKSKQISDEKSIVDDIVNVNQKISSIPEIENLSNDISRSLVNTIGSTYSPKIQVSSQLPEDFIELVQSLGLVVEDSLSYQGTGRIEDLSLGGANLIYLALKLYEYEAIRDSEEHITHFLMIEEPEAHIHTHIQKTLFENFNFKNTQVFVSTHSTQISSVSNISSMSILSRKDTKTEVYAPSSNLEPGNIRCIERYLDAIRSDILFAKSVILVEGDAELILIPALVKTTLGVSLEEMGISLIKMDGTVFKHISDLFHEDRIRSYCSILTDLDKAFITRENDSFANAEYIKSQLNAQKSGAERQNALDEYTANNSYVSAFYAENTFETELISYSENVNLFKSVIETTYKRKADREAAIANITSSNTPKKYHHALKFAKKIGKGWLAAEMVDHITIDNIIPEYILKAIKFSLSDRHIDAIALKMMEYNVESMGQEEQDEINASDSFGEKIAVYKTHYDNDTFIRFWEI</sequence>
<keyword evidence="6" id="KW-1185">Reference proteome</keyword>
<organism evidence="4 5">
    <name type="scientific">Marinobacter nauticus</name>
    <name type="common">Marinobacter hydrocarbonoclasticus</name>
    <name type="synonym">Marinobacter aquaeolei</name>
    <dbReference type="NCBI Taxonomy" id="2743"/>
    <lineage>
        <taxon>Bacteria</taxon>
        <taxon>Pseudomonadati</taxon>
        <taxon>Pseudomonadota</taxon>
        <taxon>Gammaproteobacteria</taxon>
        <taxon>Pseudomonadales</taxon>
        <taxon>Marinobacteraceae</taxon>
        <taxon>Marinobacter</taxon>
    </lineage>
</organism>
<gene>
    <name evidence="4" type="ORF">DET51_108279</name>
    <name evidence="3" type="ORF">DET64_108280</name>
</gene>
<feature type="domain" description="OLD protein-like TOPRIM" evidence="2">
    <location>
        <begin position="445"/>
        <end position="512"/>
    </location>
</feature>
<feature type="domain" description="Endonuclease GajA/Old nuclease/RecF-like AAA" evidence="1">
    <location>
        <begin position="1"/>
        <end position="397"/>
    </location>
</feature>
<dbReference type="InterPro" id="IPR027417">
    <property type="entry name" value="P-loop_NTPase"/>
</dbReference>
<name>A0A368UWD0_MARNT</name>
<dbReference type="RefSeq" id="WP_113880210.1">
    <property type="nucleotide sequence ID" value="NZ_QNSA01000008.1"/>
</dbReference>
<dbReference type="InterPro" id="IPR034139">
    <property type="entry name" value="TOPRIM_OLD"/>
</dbReference>
<accession>A0A368UWD0</accession>
<evidence type="ECO:0000259" key="1">
    <source>
        <dbReference type="Pfam" id="PF13175"/>
    </source>
</evidence>
<evidence type="ECO:0000313" key="6">
    <source>
        <dbReference type="Proteomes" id="UP000253065"/>
    </source>
</evidence>
<evidence type="ECO:0000313" key="5">
    <source>
        <dbReference type="Proteomes" id="UP000252795"/>
    </source>
</evidence>
<dbReference type="Pfam" id="PF20469">
    <property type="entry name" value="OLD-like_TOPRIM"/>
    <property type="match status" value="1"/>
</dbReference>
<evidence type="ECO:0000313" key="3">
    <source>
        <dbReference type="EMBL" id="RBP72031.1"/>
    </source>
</evidence>
<dbReference type="CDD" id="cd01026">
    <property type="entry name" value="TOPRIM_OLD"/>
    <property type="match status" value="1"/>
</dbReference>
<reference evidence="4 5" key="1">
    <citation type="submission" date="2018-07" db="EMBL/GenBank/DDBJ databases">
        <title>Freshwater and sediment microbial communities from various areas in North America, analyzing microbe dynamics in response to fracking.</title>
        <authorList>
            <person name="Lamendella R."/>
        </authorList>
    </citation>
    <scope>NUCLEOTIDE SEQUENCE [LARGE SCALE GENOMIC DNA]</scope>
    <source>
        <strain evidence="4 5">114E</strain>
        <strain evidence="3 6">114E_o</strain>
    </source>
</reference>
<dbReference type="InterPro" id="IPR051396">
    <property type="entry name" value="Bact_Antivir_Def_Nuclease"/>
</dbReference>
<dbReference type="Proteomes" id="UP000252795">
    <property type="component" value="Unassembled WGS sequence"/>
</dbReference>
<evidence type="ECO:0000259" key="2">
    <source>
        <dbReference type="Pfam" id="PF20469"/>
    </source>
</evidence>
<dbReference type="PANTHER" id="PTHR43581">
    <property type="entry name" value="ATP/GTP PHOSPHATASE"/>
    <property type="match status" value="1"/>
</dbReference>
<dbReference type="EMBL" id="QNSA01000008">
    <property type="protein sequence ID" value="RBP72031.1"/>
    <property type="molecule type" value="Genomic_DNA"/>
</dbReference>
<dbReference type="InterPro" id="IPR041685">
    <property type="entry name" value="AAA_GajA/Old/RecF-like"/>
</dbReference>
<dbReference type="SUPFAM" id="SSF52540">
    <property type="entry name" value="P-loop containing nucleoside triphosphate hydrolases"/>
    <property type="match status" value="1"/>
</dbReference>
<dbReference type="Pfam" id="PF13175">
    <property type="entry name" value="AAA_15"/>
    <property type="match status" value="1"/>
</dbReference>
<dbReference type="EMBL" id="QPJB01000008">
    <property type="protein sequence ID" value="RCW33049.1"/>
    <property type="molecule type" value="Genomic_DNA"/>
</dbReference>
<protein>
    <submittedName>
        <fullName evidence="4">AAA ATPase-like protein</fullName>
    </submittedName>
</protein>
<comment type="caution">
    <text evidence="4">The sequence shown here is derived from an EMBL/GenBank/DDBJ whole genome shotgun (WGS) entry which is preliminary data.</text>
</comment>
<dbReference type="Proteomes" id="UP000253065">
    <property type="component" value="Unassembled WGS sequence"/>
</dbReference>
<proteinExistence type="predicted"/>